<comment type="similarity">
    <text evidence="4">Belongs to the globin family.</text>
</comment>
<keyword evidence="2" id="KW-0479">Metal-binding</keyword>
<keyword evidence="4" id="KW-0561">Oxygen transport</keyword>
<dbReference type="Pfam" id="PF00042">
    <property type="entry name" value="Globin"/>
    <property type="match status" value="1"/>
</dbReference>
<accession>A0A9N9R360</accession>
<dbReference type="InterPro" id="IPR050532">
    <property type="entry name" value="Globin-like_OT"/>
</dbReference>
<sequence length="201" mass="23385">MSKLPYLRHLMYIELSGAVVACSVCDSMVSNIRNGHLGWLMCHIIKRQQYNRIIKLRDGKNAWRLLFEENEDLLHLFEKFGELHTLEAQATSTELAEHANKVMHTLDEGIKGLKDIDTFYAYIRHIGATHHQVPGFKEEYFWKIEQPFLQAAKTTLGDRYTPNIENIYKLTIKFILENLVIGYKESATDNVNGQLNEEMER</sequence>
<dbReference type="PANTHER" id="PTHR46458">
    <property type="entry name" value="BLR2807 PROTEIN"/>
    <property type="match status" value="1"/>
</dbReference>
<dbReference type="GO" id="GO:0005344">
    <property type="term" value="F:oxygen carrier activity"/>
    <property type="evidence" value="ECO:0007669"/>
    <property type="project" value="UniProtKB-KW"/>
</dbReference>
<dbReference type="InterPro" id="IPR009050">
    <property type="entry name" value="Globin-like_sf"/>
</dbReference>
<evidence type="ECO:0000256" key="1">
    <source>
        <dbReference type="ARBA" id="ARBA00022617"/>
    </source>
</evidence>
<dbReference type="SUPFAM" id="SSF46458">
    <property type="entry name" value="Globin-like"/>
    <property type="match status" value="1"/>
</dbReference>
<dbReference type="Gene3D" id="1.10.490.10">
    <property type="entry name" value="Globins"/>
    <property type="match status" value="1"/>
</dbReference>
<reference evidence="6" key="2">
    <citation type="submission" date="2022-10" db="EMBL/GenBank/DDBJ databases">
        <authorList>
            <consortium name="ENA_rothamsted_submissions"/>
            <consortium name="culmorum"/>
            <person name="King R."/>
        </authorList>
    </citation>
    <scope>NUCLEOTIDE SEQUENCE</scope>
</reference>
<dbReference type="AlphaFoldDB" id="A0A9N9R360"/>
<dbReference type="InterPro" id="IPR012292">
    <property type="entry name" value="Globin/Proto"/>
</dbReference>
<protein>
    <recommendedName>
        <fullName evidence="5">Globin domain-containing protein</fullName>
    </recommendedName>
</protein>
<dbReference type="EMBL" id="OU893350">
    <property type="protein sequence ID" value="CAG9788421.1"/>
    <property type="molecule type" value="Genomic_DNA"/>
</dbReference>
<keyword evidence="7" id="KW-1185">Reference proteome</keyword>
<keyword evidence="1 4" id="KW-0349">Heme</keyword>
<dbReference type="GO" id="GO:0046872">
    <property type="term" value="F:metal ion binding"/>
    <property type="evidence" value="ECO:0007669"/>
    <property type="project" value="UniProtKB-KW"/>
</dbReference>
<feature type="domain" description="Globin" evidence="5">
    <location>
        <begin position="38"/>
        <end position="184"/>
    </location>
</feature>
<keyword evidence="4" id="KW-0813">Transport</keyword>
<evidence type="ECO:0000313" key="6">
    <source>
        <dbReference type="EMBL" id="CAG9788421.1"/>
    </source>
</evidence>
<dbReference type="PANTHER" id="PTHR46458:SF5">
    <property type="entry name" value="GLOBIN FAMILY PROFILE DOMAIN-CONTAINING PROTEIN"/>
    <property type="match status" value="1"/>
</dbReference>
<organism evidence="6 7">
    <name type="scientific">Diatraea saccharalis</name>
    <name type="common">sugarcane borer</name>
    <dbReference type="NCBI Taxonomy" id="40085"/>
    <lineage>
        <taxon>Eukaryota</taxon>
        <taxon>Metazoa</taxon>
        <taxon>Ecdysozoa</taxon>
        <taxon>Arthropoda</taxon>
        <taxon>Hexapoda</taxon>
        <taxon>Insecta</taxon>
        <taxon>Pterygota</taxon>
        <taxon>Neoptera</taxon>
        <taxon>Endopterygota</taxon>
        <taxon>Lepidoptera</taxon>
        <taxon>Glossata</taxon>
        <taxon>Ditrysia</taxon>
        <taxon>Pyraloidea</taxon>
        <taxon>Crambidae</taxon>
        <taxon>Crambinae</taxon>
        <taxon>Diatraea</taxon>
    </lineage>
</organism>
<evidence type="ECO:0000256" key="3">
    <source>
        <dbReference type="ARBA" id="ARBA00023004"/>
    </source>
</evidence>
<dbReference type="OrthoDB" id="6344802at2759"/>
<keyword evidence="3" id="KW-0408">Iron</keyword>
<dbReference type="GO" id="GO:0020037">
    <property type="term" value="F:heme binding"/>
    <property type="evidence" value="ECO:0007669"/>
    <property type="project" value="InterPro"/>
</dbReference>
<evidence type="ECO:0000313" key="7">
    <source>
        <dbReference type="Proteomes" id="UP001153714"/>
    </source>
</evidence>
<dbReference type="PROSITE" id="PS01033">
    <property type="entry name" value="GLOBIN"/>
    <property type="match status" value="1"/>
</dbReference>
<evidence type="ECO:0000256" key="4">
    <source>
        <dbReference type="RuleBase" id="RU000356"/>
    </source>
</evidence>
<dbReference type="InterPro" id="IPR000971">
    <property type="entry name" value="Globin"/>
</dbReference>
<evidence type="ECO:0000256" key="2">
    <source>
        <dbReference type="ARBA" id="ARBA00022723"/>
    </source>
</evidence>
<dbReference type="GO" id="GO:0019825">
    <property type="term" value="F:oxygen binding"/>
    <property type="evidence" value="ECO:0007669"/>
    <property type="project" value="InterPro"/>
</dbReference>
<reference evidence="6" key="1">
    <citation type="submission" date="2021-12" db="EMBL/GenBank/DDBJ databases">
        <authorList>
            <person name="King R."/>
        </authorList>
    </citation>
    <scope>NUCLEOTIDE SEQUENCE</scope>
</reference>
<evidence type="ECO:0000259" key="5">
    <source>
        <dbReference type="PROSITE" id="PS01033"/>
    </source>
</evidence>
<name>A0A9N9R360_9NEOP</name>
<proteinExistence type="inferred from homology"/>
<dbReference type="Proteomes" id="UP001153714">
    <property type="component" value="Chromosome 19"/>
</dbReference>
<gene>
    <name evidence="6" type="ORF">DIATSA_LOCUS6223</name>
</gene>